<evidence type="ECO:0000313" key="13">
    <source>
        <dbReference type="EMBL" id="GGP18767.1"/>
    </source>
</evidence>
<evidence type="ECO:0000256" key="8">
    <source>
        <dbReference type="ARBA" id="ARBA00023204"/>
    </source>
</evidence>
<feature type="domain" description="Uracil-DNA glycosylase-like" evidence="12">
    <location>
        <begin position="52"/>
        <end position="212"/>
    </location>
</feature>
<evidence type="ECO:0000256" key="5">
    <source>
        <dbReference type="ARBA" id="ARBA00018429"/>
    </source>
</evidence>
<evidence type="ECO:0000259" key="12">
    <source>
        <dbReference type="SMART" id="SM00986"/>
    </source>
</evidence>
<dbReference type="SMART" id="SM00987">
    <property type="entry name" value="UreE_C"/>
    <property type="match status" value="1"/>
</dbReference>
<organism evidence="13 14">
    <name type="scientific">Silvimonas iriomotensis</name>
    <dbReference type="NCBI Taxonomy" id="449662"/>
    <lineage>
        <taxon>Bacteria</taxon>
        <taxon>Pseudomonadati</taxon>
        <taxon>Pseudomonadota</taxon>
        <taxon>Betaproteobacteria</taxon>
        <taxon>Neisseriales</taxon>
        <taxon>Chitinibacteraceae</taxon>
        <taxon>Silvimonas</taxon>
    </lineage>
</organism>
<dbReference type="SUPFAM" id="SSF52141">
    <property type="entry name" value="Uracil-DNA glycosylase-like"/>
    <property type="match status" value="1"/>
</dbReference>
<keyword evidence="8 9" id="KW-0234">DNA repair</keyword>
<comment type="similarity">
    <text evidence="3 9 11">Belongs to the uracil-DNA glycosylase (UDG) superfamily. UNG family.</text>
</comment>
<dbReference type="RefSeq" id="WP_188702388.1">
    <property type="nucleotide sequence ID" value="NZ_BMLX01000001.1"/>
</dbReference>
<keyword evidence="9" id="KW-0963">Cytoplasm</keyword>
<evidence type="ECO:0000256" key="10">
    <source>
        <dbReference type="PROSITE-ProRule" id="PRU10072"/>
    </source>
</evidence>
<name>A0ABQ2P5R5_9NEIS</name>
<evidence type="ECO:0000256" key="6">
    <source>
        <dbReference type="ARBA" id="ARBA00022763"/>
    </source>
</evidence>
<feature type="active site" description="Proton acceptor" evidence="9 10">
    <location>
        <position position="67"/>
    </location>
</feature>
<accession>A0ABQ2P5R5</accession>
<comment type="subcellular location">
    <subcellularLocation>
        <location evidence="9">Cytoplasm</location>
    </subcellularLocation>
</comment>
<dbReference type="PANTHER" id="PTHR11264">
    <property type="entry name" value="URACIL-DNA GLYCOSYLASE"/>
    <property type="match status" value="1"/>
</dbReference>
<dbReference type="Gene3D" id="3.40.470.10">
    <property type="entry name" value="Uracil-DNA glycosylase-like domain"/>
    <property type="match status" value="1"/>
</dbReference>
<dbReference type="NCBIfam" id="NF003592">
    <property type="entry name" value="PRK05254.1-5"/>
    <property type="match status" value="1"/>
</dbReference>
<comment type="catalytic activity">
    <reaction evidence="1 9 11">
        <text>Hydrolyzes single-stranded DNA or mismatched double-stranded DNA and polynucleotides, releasing free uracil.</text>
        <dbReference type="EC" id="3.2.2.27"/>
    </reaction>
</comment>
<comment type="function">
    <text evidence="2 9 11">Excises uracil residues from the DNA which can arise as a result of misincorporation of dUMP residues by DNA polymerase or due to deamination of cytosine.</text>
</comment>
<keyword evidence="14" id="KW-1185">Reference proteome</keyword>
<dbReference type="NCBIfam" id="NF003591">
    <property type="entry name" value="PRK05254.1-4"/>
    <property type="match status" value="1"/>
</dbReference>
<dbReference type="NCBIfam" id="NF003589">
    <property type="entry name" value="PRK05254.1-2"/>
    <property type="match status" value="1"/>
</dbReference>
<evidence type="ECO:0000256" key="7">
    <source>
        <dbReference type="ARBA" id="ARBA00022801"/>
    </source>
</evidence>
<gene>
    <name evidence="9 13" type="primary">ung</name>
    <name evidence="13" type="ORF">GCM10010970_07030</name>
</gene>
<keyword evidence="6 9" id="KW-0227">DNA damage</keyword>
<sequence>MIFDAIPTTWQPLLAALRHNPVLNGLSQFLDAEAAAGKIIYPPRSQWFAALEHVAPADVKVVILGQDPYHGAGQAHGLSFSVPPGIKKPPSLNNIWKEIARDLGMTPPQDGSLLGWADQGVLLLNTVLTVEADCAASHAKRGWEVLTDEIIRQLAAHESGIVFMLWGSHAQKKAALIDRSKHLVLESVHPSPLSAHRGFIGNGHFSAANRYLQDQHRPVIDWASA</sequence>
<dbReference type="NCBIfam" id="NF003588">
    <property type="entry name" value="PRK05254.1-1"/>
    <property type="match status" value="1"/>
</dbReference>
<reference evidence="14" key="1">
    <citation type="journal article" date="2019" name="Int. J. Syst. Evol. Microbiol.">
        <title>The Global Catalogue of Microorganisms (GCM) 10K type strain sequencing project: providing services to taxonomists for standard genome sequencing and annotation.</title>
        <authorList>
            <consortium name="The Broad Institute Genomics Platform"/>
            <consortium name="The Broad Institute Genome Sequencing Center for Infectious Disease"/>
            <person name="Wu L."/>
            <person name="Ma J."/>
        </authorList>
    </citation>
    <scope>NUCLEOTIDE SEQUENCE [LARGE SCALE GENOMIC DNA]</scope>
    <source>
        <strain evidence="14">CGMCC 1.8859</strain>
    </source>
</reference>
<dbReference type="InterPro" id="IPR018085">
    <property type="entry name" value="Ura-DNA_Glyclase_AS"/>
</dbReference>
<evidence type="ECO:0000256" key="3">
    <source>
        <dbReference type="ARBA" id="ARBA00008184"/>
    </source>
</evidence>
<dbReference type="CDD" id="cd10027">
    <property type="entry name" value="UDG-F1-like"/>
    <property type="match status" value="1"/>
</dbReference>
<protein>
    <recommendedName>
        <fullName evidence="5 9">Uracil-DNA glycosylase</fullName>
        <shortName evidence="9">UDG</shortName>
        <ecNumber evidence="4 9">3.2.2.27</ecNumber>
    </recommendedName>
</protein>
<evidence type="ECO:0000256" key="11">
    <source>
        <dbReference type="RuleBase" id="RU003780"/>
    </source>
</evidence>
<dbReference type="EMBL" id="BMLX01000001">
    <property type="protein sequence ID" value="GGP18767.1"/>
    <property type="molecule type" value="Genomic_DNA"/>
</dbReference>
<evidence type="ECO:0000256" key="1">
    <source>
        <dbReference type="ARBA" id="ARBA00001400"/>
    </source>
</evidence>
<dbReference type="PROSITE" id="PS00130">
    <property type="entry name" value="U_DNA_GLYCOSYLASE"/>
    <property type="match status" value="1"/>
</dbReference>
<dbReference type="Proteomes" id="UP000637267">
    <property type="component" value="Unassembled WGS sequence"/>
</dbReference>
<dbReference type="EC" id="3.2.2.27" evidence="4 9"/>
<comment type="caution">
    <text evidence="13">The sequence shown here is derived from an EMBL/GenBank/DDBJ whole genome shotgun (WGS) entry which is preliminary data.</text>
</comment>
<dbReference type="InterPro" id="IPR036895">
    <property type="entry name" value="Uracil-DNA_glycosylase-like_sf"/>
</dbReference>
<dbReference type="InterPro" id="IPR005122">
    <property type="entry name" value="Uracil-DNA_glycosylase-like"/>
</dbReference>
<dbReference type="HAMAP" id="MF_00148">
    <property type="entry name" value="UDG"/>
    <property type="match status" value="1"/>
</dbReference>
<evidence type="ECO:0000256" key="2">
    <source>
        <dbReference type="ARBA" id="ARBA00002631"/>
    </source>
</evidence>
<dbReference type="InterPro" id="IPR002043">
    <property type="entry name" value="UDG_fam1"/>
</dbReference>
<proteinExistence type="inferred from homology"/>
<dbReference type="NCBIfam" id="TIGR00628">
    <property type="entry name" value="ung"/>
    <property type="match status" value="1"/>
</dbReference>
<dbReference type="PANTHER" id="PTHR11264:SF0">
    <property type="entry name" value="URACIL-DNA GLYCOSYLASE"/>
    <property type="match status" value="1"/>
</dbReference>
<evidence type="ECO:0000313" key="14">
    <source>
        <dbReference type="Proteomes" id="UP000637267"/>
    </source>
</evidence>
<dbReference type="SMART" id="SM00986">
    <property type="entry name" value="UDG"/>
    <property type="match status" value="1"/>
</dbReference>
<dbReference type="Pfam" id="PF03167">
    <property type="entry name" value="UDG"/>
    <property type="match status" value="1"/>
</dbReference>
<evidence type="ECO:0000256" key="9">
    <source>
        <dbReference type="HAMAP-Rule" id="MF_00148"/>
    </source>
</evidence>
<evidence type="ECO:0000256" key="4">
    <source>
        <dbReference type="ARBA" id="ARBA00012030"/>
    </source>
</evidence>
<keyword evidence="7 9" id="KW-0378">Hydrolase</keyword>